<comment type="similarity">
    <text evidence="9 11">Belongs to the TonB-dependent receptor family.</text>
</comment>
<keyword evidence="7 9" id="KW-0472">Membrane</keyword>
<keyword evidence="15" id="KW-0675">Receptor</keyword>
<keyword evidence="3 9" id="KW-1134">Transmembrane beta strand</keyword>
<dbReference type="InterPro" id="IPR000531">
    <property type="entry name" value="Beta-barrel_TonB"/>
</dbReference>
<evidence type="ECO:0000259" key="14">
    <source>
        <dbReference type="Pfam" id="PF07715"/>
    </source>
</evidence>
<comment type="subcellular location">
    <subcellularLocation>
        <location evidence="1 9">Cell outer membrane</location>
        <topology evidence="1 9">Multi-pass membrane protein</topology>
    </subcellularLocation>
</comment>
<keyword evidence="2 9" id="KW-0813">Transport</keyword>
<feature type="domain" description="TonB-dependent receptor plug" evidence="14">
    <location>
        <begin position="66"/>
        <end position="160"/>
    </location>
</feature>
<evidence type="ECO:0000256" key="10">
    <source>
        <dbReference type="PROSITE-ProRule" id="PRU10144"/>
    </source>
</evidence>
<dbReference type="PROSITE" id="PS52016">
    <property type="entry name" value="TONB_DEPENDENT_REC_3"/>
    <property type="match status" value="1"/>
</dbReference>
<evidence type="ECO:0000256" key="5">
    <source>
        <dbReference type="ARBA" id="ARBA00022729"/>
    </source>
</evidence>
<evidence type="ECO:0000259" key="13">
    <source>
        <dbReference type="Pfam" id="PF00593"/>
    </source>
</evidence>
<evidence type="ECO:0000256" key="12">
    <source>
        <dbReference type="SAM" id="SignalP"/>
    </source>
</evidence>
<accession>A0ABS1QYA2</accession>
<dbReference type="CDD" id="cd01347">
    <property type="entry name" value="ligand_gated_channel"/>
    <property type="match status" value="1"/>
</dbReference>
<proteinExistence type="inferred from homology"/>
<dbReference type="SUPFAM" id="SSF56935">
    <property type="entry name" value="Porins"/>
    <property type="match status" value="1"/>
</dbReference>
<gene>
    <name evidence="15" type="ORF">JKV55_19555</name>
</gene>
<dbReference type="Pfam" id="PF00593">
    <property type="entry name" value="TonB_dep_Rec_b-barrel"/>
    <property type="match status" value="1"/>
</dbReference>
<evidence type="ECO:0000256" key="11">
    <source>
        <dbReference type="RuleBase" id="RU003357"/>
    </source>
</evidence>
<evidence type="ECO:0000256" key="7">
    <source>
        <dbReference type="ARBA" id="ARBA00023136"/>
    </source>
</evidence>
<evidence type="ECO:0000256" key="1">
    <source>
        <dbReference type="ARBA" id="ARBA00004571"/>
    </source>
</evidence>
<dbReference type="RefSeq" id="WP_202088853.1">
    <property type="nucleotide sequence ID" value="NZ_JAERTZ010000036.1"/>
</dbReference>
<feature type="domain" description="TonB-dependent receptor-like beta-barrel" evidence="13">
    <location>
        <begin position="294"/>
        <end position="684"/>
    </location>
</feature>
<comment type="caution">
    <text evidence="15">The sequence shown here is derived from an EMBL/GenBank/DDBJ whole genome shotgun (WGS) entry which is preliminary data.</text>
</comment>
<dbReference type="Gene3D" id="2.170.130.10">
    <property type="entry name" value="TonB-dependent receptor, plug domain"/>
    <property type="match status" value="1"/>
</dbReference>
<dbReference type="Pfam" id="PF07715">
    <property type="entry name" value="Plug"/>
    <property type="match status" value="1"/>
</dbReference>
<keyword evidence="5 12" id="KW-0732">Signal</keyword>
<dbReference type="PANTHER" id="PTHR40980:SF4">
    <property type="entry name" value="TONB-DEPENDENT RECEPTOR-LIKE BETA-BARREL DOMAIN-CONTAINING PROTEIN"/>
    <property type="match status" value="1"/>
</dbReference>
<feature type="chain" id="PRO_5047486260" evidence="12">
    <location>
        <begin position="36"/>
        <end position="715"/>
    </location>
</feature>
<evidence type="ECO:0000256" key="2">
    <source>
        <dbReference type="ARBA" id="ARBA00022448"/>
    </source>
</evidence>
<sequence length="715" mass="80056">MHHLAVPYLPAQPARRPLFALSPLLLALMAAQGQAEVLTELPEVEVLGQRAPEAHRLKEGFPKVKIHRETFEEQPSGHLVKDVIKRLPGVYTGGAPGEDKDLRLRGLDKDYSRVQFDGVQLPDGGEKRELNLDRIPNALVGEVTLLRNPGAEYEADGLAGRVHIERREIPLAPLTEVTLAGAGRDSLGTDGKQLSISHGQRFNDRIGVQGVLSYIEDPLLKDKEKRSSGGLLQEREQEDKPAENLTLMLDGAYFYDQGEIHLKPLYIRDGEDKTKLKSKFKDDASLKDAERELEDKVKLTKGLGLDHQHKFDARTRLDSALGYYRTTEDKDRIKQKLDAELVENLTKRELEFEDKTDAFWQGETRLTHDWSGTYRHKLKTGAQVRLRERDRTKTVVKNGVAQAADAKFDYRLEEDYYAAFLQNETHLNERFSLLPGLRLEHVDLSSQDGAGNQGGNSGTDWLPSLSARYRLDEQLSLHAAYSRVLNRPKFDELSPYAQENNDKFVIGNPELEVAKAHAFDIGLDYVTGPLFLGANLFQRDIKGVIESRDSGETLDGKPVFQVQNVGDGYLRGLELEQRWALSSLGLSWLAPFTLTANQSFIKSQLENADGSKASFKDQPDFIGNLILDWHLPATGTTASVAAKYVSSIDKGEGDDRIAGETFVDARLTQAITKDLSVYLLAKNLTDEDRVKYKSSGETEVESGGRYFWLGLNARF</sequence>
<evidence type="ECO:0000256" key="9">
    <source>
        <dbReference type="PROSITE-ProRule" id="PRU01360"/>
    </source>
</evidence>
<dbReference type="InterPro" id="IPR012910">
    <property type="entry name" value="Plug_dom"/>
</dbReference>
<dbReference type="Gene3D" id="2.40.170.20">
    <property type="entry name" value="TonB-dependent receptor, beta-barrel domain"/>
    <property type="match status" value="1"/>
</dbReference>
<feature type="short sequence motif" description="TonB C-terminal box" evidence="10">
    <location>
        <begin position="698"/>
        <end position="715"/>
    </location>
</feature>
<evidence type="ECO:0000256" key="4">
    <source>
        <dbReference type="ARBA" id="ARBA00022692"/>
    </source>
</evidence>
<keyword evidence="16" id="KW-1185">Reference proteome</keyword>
<dbReference type="EMBL" id="JAERTZ010000036">
    <property type="protein sequence ID" value="MBL1379502.1"/>
    <property type="molecule type" value="Genomic_DNA"/>
</dbReference>
<name>A0ABS1QYA2_9GAMM</name>
<dbReference type="InterPro" id="IPR010917">
    <property type="entry name" value="TonB_rcpt_CS"/>
</dbReference>
<organism evidence="15 16">
    <name type="scientific">Zobellella iuensis</name>
    <dbReference type="NCBI Taxonomy" id="2803811"/>
    <lineage>
        <taxon>Bacteria</taxon>
        <taxon>Pseudomonadati</taxon>
        <taxon>Pseudomonadota</taxon>
        <taxon>Gammaproteobacteria</taxon>
        <taxon>Aeromonadales</taxon>
        <taxon>Aeromonadaceae</taxon>
        <taxon>Zobellella</taxon>
    </lineage>
</organism>
<dbReference type="InterPro" id="IPR037066">
    <property type="entry name" value="Plug_dom_sf"/>
</dbReference>
<dbReference type="InterPro" id="IPR039426">
    <property type="entry name" value="TonB-dep_rcpt-like"/>
</dbReference>
<keyword evidence="4 9" id="KW-0812">Transmembrane</keyword>
<dbReference type="InterPro" id="IPR036942">
    <property type="entry name" value="Beta-barrel_TonB_sf"/>
</dbReference>
<evidence type="ECO:0000256" key="3">
    <source>
        <dbReference type="ARBA" id="ARBA00022452"/>
    </source>
</evidence>
<dbReference type="PROSITE" id="PS01156">
    <property type="entry name" value="TONB_DEPENDENT_REC_2"/>
    <property type="match status" value="1"/>
</dbReference>
<dbReference type="PANTHER" id="PTHR40980">
    <property type="entry name" value="PLUG DOMAIN-CONTAINING PROTEIN"/>
    <property type="match status" value="1"/>
</dbReference>
<keyword evidence="8 9" id="KW-0998">Cell outer membrane</keyword>
<feature type="signal peptide" evidence="12">
    <location>
        <begin position="1"/>
        <end position="35"/>
    </location>
</feature>
<reference evidence="16" key="1">
    <citation type="submission" date="2021-01" db="EMBL/GenBank/DDBJ databases">
        <title>Genome public.</title>
        <authorList>
            <person name="Liu C."/>
            <person name="Sun Q."/>
        </authorList>
    </citation>
    <scope>NUCLEOTIDE SEQUENCE [LARGE SCALE GENOMIC DNA]</scope>
    <source>
        <strain evidence="16">CGMCC 1.18722</strain>
    </source>
</reference>
<evidence type="ECO:0000313" key="16">
    <source>
        <dbReference type="Proteomes" id="UP000638570"/>
    </source>
</evidence>
<keyword evidence="6 11" id="KW-0798">TonB box</keyword>
<evidence type="ECO:0000313" key="15">
    <source>
        <dbReference type="EMBL" id="MBL1379502.1"/>
    </source>
</evidence>
<evidence type="ECO:0000256" key="6">
    <source>
        <dbReference type="ARBA" id="ARBA00023077"/>
    </source>
</evidence>
<dbReference type="Proteomes" id="UP000638570">
    <property type="component" value="Unassembled WGS sequence"/>
</dbReference>
<protein>
    <submittedName>
        <fullName evidence="15">TonB-dependent receptor</fullName>
    </submittedName>
</protein>
<evidence type="ECO:0000256" key="8">
    <source>
        <dbReference type="ARBA" id="ARBA00023237"/>
    </source>
</evidence>